<sequence>ALLNSYSGVAASAAGLATGNTILIVTGLLVGAFRLNSYQYYV</sequence>
<keyword evidence="1" id="KW-0472">Membrane</keyword>
<name>A0A1B6NXD6_9ZZZZ</name>
<evidence type="ECO:0000313" key="2">
    <source>
        <dbReference type="EMBL" id="KTF08104.1"/>
    </source>
</evidence>
<gene>
    <name evidence="2" type="ORF">MGSAQ_000400</name>
</gene>
<feature type="non-terminal residue" evidence="2">
    <location>
        <position position="1"/>
    </location>
</feature>
<dbReference type="AlphaFoldDB" id="A0A1B6NXD6"/>
<dbReference type="EMBL" id="AYSL01000154">
    <property type="protein sequence ID" value="KTF08104.1"/>
    <property type="molecule type" value="Genomic_DNA"/>
</dbReference>
<feature type="transmembrane region" description="Helical" evidence="1">
    <location>
        <begin position="6"/>
        <end position="33"/>
    </location>
</feature>
<organism evidence="2">
    <name type="scientific">marine sediment metagenome</name>
    <dbReference type="NCBI Taxonomy" id="412755"/>
    <lineage>
        <taxon>unclassified sequences</taxon>
        <taxon>metagenomes</taxon>
        <taxon>ecological metagenomes</taxon>
    </lineage>
</organism>
<dbReference type="GO" id="GO:0016491">
    <property type="term" value="F:oxidoreductase activity"/>
    <property type="evidence" value="ECO:0007669"/>
    <property type="project" value="UniProtKB-KW"/>
</dbReference>
<keyword evidence="1" id="KW-1133">Transmembrane helix</keyword>
<proteinExistence type="predicted"/>
<protein>
    <submittedName>
        <fullName evidence="2">NAD(P) transhydrogenase, beta subunit</fullName>
        <ecNumber evidence="2">1.6.1.2</ecNumber>
    </submittedName>
</protein>
<dbReference type="EC" id="1.6.1.2" evidence="2"/>
<keyword evidence="2" id="KW-0560">Oxidoreductase</keyword>
<evidence type="ECO:0000256" key="1">
    <source>
        <dbReference type="SAM" id="Phobius"/>
    </source>
</evidence>
<reference evidence="2" key="1">
    <citation type="submission" date="2013-11" db="EMBL/GenBank/DDBJ databases">
        <title>Microbial diversity, functional groups and degradation webs in Northern and Southern Mediterranean and Red Sea marine crude oil polluted sites.</title>
        <authorList>
            <person name="Daffonchio D."/>
            <person name="Mapelli F."/>
            <person name="Ferrer M."/>
            <person name="Richter M."/>
            <person name="Cherif A."/>
            <person name="Malkawi H.I."/>
            <person name="Yakimov M.M."/>
            <person name="Abdel-Fattah Y.R."/>
            <person name="Blaghen M."/>
            <person name="Golyshin P.N."/>
            <person name="Kalogerakis N."/>
            <person name="Boon N."/>
            <person name="Magagnini M."/>
            <person name="Fava F."/>
        </authorList>
    </citation>
    <scope>NUCLEOTIDE SEQUENCE</scope>
</reference>
<keyword evidence="1" id="KW-0812">Transmembrane</keyword>
<accession>A0A1B6NXD6</accession>
<comment type="caution">
    <text evidence="2">The sequence shown here is derived from an EMBL/GenBank/DDBJ whole genome shotgun (WGS) entry which is preliminary data.</text>
</comment>